<comment type="caution">
    <text evidence="1">The sequence shown here is derived from an EMBL/GenBank/DDBJ whole genome shotgun (WGS) entry which is preliminary data.</text>
</comment>
<dbReference type="Proteomes" id="UP000092731">
    <property type="component" value="Unassembled WGS sequence"/>
</dbReference>
<dbReference type="AlphaFoldDB" id="A0A170TBA0"/>
<protein>
    <submittedName>
        <fullName evidence="1">Ribonuclease D</fullName>
    </submittedName>
</protein>
<organism evidence="1 2">
    <name type="scientific">Ehrlichia ruminantium</name>
    <name type="common">heartwater rickettsia</name>
    <name type="synonym">Cowdria ruminantium</name>
    <dbReference type="NCBI Taxonomy" id="779"/>
    <lineage>
        <taxon>Bacteria</taxon>
        <taxon>Pseudomonadati</taxon>
        <taxon>Pseudomonadota</taxon>
        <taxon>Alphaproteobacteria</taxon>
        <taxon>Rickettsiales</taxon>
        <taxon>Anaplasmataceae</taxon>
        <taxon>Ehrlichia</taxon>
    </lineage>
</organism>
<dbReference type="EMBL" id="BDDM01000297">
    <property type="protein sequence ID" value="GAT78735.1"/>
    <property type="molecule type" value="Genomic_DNA"/>
</dbReference>
<evidence type="ECO:0000313" key="2">
    <source>
        <dbReference type="Proteomes" id="UP000092731"/>
    </source>
</evidence>
<gene>
    <name evidence="1" type="primary">rnd</name>
    <name evidence="1" type="ORF">EHRUM3_09650</name>
</gene>
<feature type="non-terminal residue" evidence="1">
    <location>
        <position position="42"/>
    </location>
</feature>
<reference evidence="2" key="1">
    <citation type="submission" date="2016-05" db="EMBL/GenBank/DDBJ databases">
        <title>Draft genome sequences of four strains of Ehrlichia ruminantium, a tick-borne pathogen of ruminants, isolated from Zimbabwe, The Gambia and Ghana.</title>
        <authorList>
            <person name="Nakao R."/>
            <person name="Jongejan F."/>
            <person name="Sugimoto C."/>
        </authorList>
    </citation>
    <scope>NUCLEOTIDE SEQUENCE [LARGE SCALE GENOMIC DNA]</scope>
    <source>
        <strain evidence="2">Pokoase 417</strain>
    </source>
</reference>
<evidence type="ECO:0000313" key="1">
    <source>
        <dbReference type="EMBL" id="GAT78735.1"/>
    </source>
</evidence>
<proteinExistence type="predicted"/>
<accession>A0A170TBA0</accession>
<sequence>MLIDTTGKLQDVCNQLLMSYPKFIAVDTEFIRNCNEYYPRLS</sequence>
<name>A0A170TBA0_EHRRU</name>